<evidence type="ECO:0000256" key="1">
    <source>
        <dbReference type="SAM" id="Phobius"/>
    </source>
</evidence>
<dbReference type="EMBL" id="CP016171">
    <property type="protein sequence ID" value="ANN73145.1"/>
    <property type="molecule type" value="Genomic_DNA"/>
</dbReference>
<reference evidence="4 5" key="1">
    <citation type="submission" date="2016-06" db="EMBL/GenBank/DDBJ databases">
        <title>Complete genome sequences of Bordetella bronchialis and Bordetella flabilis.</title>
        <authorList>
            <person name="LiPuma J.J."/>
            <person name="Spilker T."/>
        </authorList>
    </citation>
    <scope>NUCLEOTIDE SEQUENCE [LARGE SCALE GENOMIC DNA]</scope>
    <source>
        <strain evidence="3 5">AU17976</strain>
        <strain evidence="2 4">AU3182</strain>
    </source>
</reference>
<dbReference type="EMBL" id="CP016170">
    <property type="protein sequence ID" value="ANN68054.1"/>
    <property type="molecule type" value="Genomic_DNA"/>
</dbReference>
<dbReference type="AlphaFoldDB" id="A0A193FZU6"/>
<dbReference type="RefSeq" id="WP_066353445.1">
    <property type="nucleotide sequence ID" value="NZ_CBCSFJ010000016.1"/>
</dbReference>
<dbReference type="KEGG" id="bbro:BAU06_18710"/>
<feature type="transmembrane region" description="Helical" evidence="1">
    <location>
        <begin position="44"/>
        <end position="65"/>
    </location>
</feature>
<evidence type="ECO:0000313" key="2">
    <source>
        <dbReference type="EMBL" id="ANN68054.1"/>
    </source>
</evidence>
<keyword evidence="1" id="KW-1133">Transmembrane helix</keyword>
<keyword evidence="1" id="KW-0472">Membrane</keyword>
<feature type="transmembrane region" description="Helical" evidence="1">
    <location>
        <begin position="6"/>
        <end position="23"/>
    </location>
</feature>
<feature type="transmembrane region" description="Helical" evidence="1">
    <location>
        <begin position="77"/>
        <end position="101"/>
    </location>
</feature>
<gene>
    <name evidence="2" type="ORF">BAU06_18710</name>
    <name evidence="3" type="ORF">BAU08_18950</name>
</gene>
<name>A0A193FZU6_9BORD</name>
<keyword evidence="4" id="KW-1185">Reference proteome</keyword>
<dbReference type="Proteomes" id="UP000092213">
    <property type="component" value="Chromosome"/>
</dbReference>
<dbReference type="InterPro" id="IPR016768">
    <property type="entry name" value="UCP019883"/>
</dbReference>
<dbReference type="Proteomes" id="UP000091897">
    <property type="component" value="Chromosome"/>
</dbReference>
<dbReference type="Pfam" id="PF10993">
    <property type="entry name" value="DUF2818"/>
    <property type="match status" value="1"/>
</dbReference>
<keyword evidence="1" id="KW-0812">Transmembrane</keyword>
<protein>
    <recommendedName>
        <fullName evidence="6">DUF2818 domain-containing protein</fullName>
    </recommendedName>
</protein>
<sequence>MSQTLAVWLLIALALVCANLPFLNERVFALFVWRKGGLPAAKPFWLRLIELLVFYAVVGALGFAFESTLGNRFPQGWQFYVIGLCLFLVLAYPGFVIRYLLKRRRPARRD</sequence>
<dbReference type="PIRSF" id="PIRSF019883">
    <property type="entry name" value="UCP019883"/>
    <property type="match status" value="1"/>
</dbReference>
<dbReference type="STRING" id="463025.BAU08_18950"/>
<accession>A0A193FZU6</accession>
<evidence type="ECO:0000313" key="4">
    <source>
        <dbReference type="Proteomes" id="UP000091897"/>
    </source>
</evidence>
<evidence type="ECO:0008006" key="6">
    <source>
        <dbReference type="Google" id="ProtNLM"/>
    </source>
</evidence>
<proteinExistence type="predicted"/>
<organism evidence="3 5">
    <name type="scientific">Bordetella bronchialis</name>
    <dbReference type="NCBI Taxonomy" id="463025"/>
    <lineage>
        <taxon>Bacteria</taxon>
        <taxon>Pseudomonadati</taxon>
        <taxon>Pseudomonadota</taxon>
        <taxon>Betaproteobacteria</taxon>
        <taxon>Burkholderiales</taxon>
        <taxon>Alcaligenaceae</taxon>
        <taxon>Bordetella</taxon>
    </lineage>
</organism>
<evidence type="ECO:0000313" key="5">
    <source>
        <dbReference type="Proteomes" id="UP000092213"/>
    </source>
</evidence>
<evidence type="ECO:0000313" key="3">
    <source>
        <dbReference type="EMBL" id="ANN73145.1"/>
    </source>
</evidence>
<dbReference type="OrthoDB" id="5785537at2"/>